<keyword evidence="4" id="KW-1185">Reference proteome</keyword>
<sequence length="525" mass="56329">MTAAADLVLTNAEIHTLTEPDETAEALAVRDGRIAAVGSAFDVEHLAGVETTVRDCEERVVLPGFVDAHTHLPMVGRRLVNADLSAADSPAEAVDLLAARAGELDAEGGPDREWVLGFGYDESGWDDDRYLTADDLDEVDTDRPVAAVREDMHLASLDAVALDRLRGEMPDADVRTRAGEPTGVVVEDALDALWDAIEPDRAAMRRAVHAATERASELGVVGVHDMVRRSEAPAVYRELDRVGALGLRVRLNYWSDHLDAVAELGLRTNHGSDRVRTGAIKTYTDGSIGGRTARLSEPYADAEDGSGDGDDGDARGQWVVDPAALRELVARADAADLQVAVHAIGDEAIRETLDALEAADGARHRIEHAEVLTDELVERIAESDVVASMQPNFLKWARSEGLYAARLGDERRLASNRFGDLHEAGAALAFGSDCMPLDPLFGVGQAVTAPDDRQRLSVTEALRAYTSGAAYAGFDEDRLGTVETGKLADLVVLDRSPWAVEPGEIADIDVRATLVGGEVVFDREP</sequence>
<dbReference type="InterPro" id="IPR011059">
    <property type="entry name" value="Metal-dep_hydrolase_composite"/>
</dbReference>
<dbReference type="Proteomes" id="UP000509346">
    <property type="component" value="Chromosome"/>
</dbReference>
<dbReference type="SUPFAM" id="SSF51338">
    <property type="entry name" value="Composite domain of metallo-dependent hydrolases"/>
    <property type="match status" value="1"/>
</dbReference>
<dbReference type="InterPro" id="IPR032466">
    <property type="entry name" value="Metal_Hydrolase"/>
</dbReference>
<dbReference type="RefSeq" id="WP_179920249.1">
    <property type="nucleotide sequence ID" value="NZ_CP058909.1"/>
</dbReference>
<evidence type="ECO:0000256" key="1">
    <source>
        <dbReference type="SAM" id="MobiDB-lite"/>
    </source>
</evidence>
<protein>
    <submittedName>
        <fullName evidence="3">Amidohydrolase</fullName>
    </submittedName>
</protein>
<dbReference type="AlphaFoldDB" id="A0A7D5PD29"/>
<feature type="region of interest" description="Disordered" evidence="1">
    <location>
        <begin position="291"/>
        <end position="313"/>
    </location>
</feature>
<evidence type="ECO:0000313" key="3">
    <source>
        <dbReference type="EMBL" id="QLH80420.1"/>
    </source>
</evidence>
<dbReference type="KEGG" id="hpel:HZS54_01700"/>
<dbReference type="Pfam" id="PF07969">
    <property type="entry name" value="Amidohydro_3"/>
    <property type="match status" value="1"/>
</dbReference>
<dbReference type="PANTHER" id="PTHR22642:SF2">
    <property type="entry name" value="PROTEIN LONG AFTER FAR-RED 3"/>
    <property type="match status" value="1"/>
</dbReference>
<dbReference type="Gene3D" id="2.30.40.10">
    <property type="entry name" value="Urease, subunit C, domain 1"/>
    <property type="match status" value="1"/>
</dbReference>
<dbReference type="Gene3D" id="3.10.310.70">
    <property type="match status" value="1"/>
</dbReference>
<dbReference type="InterPro" id="IPR033932">
    <property type="entry name" value="YtcJ-like"/>
</dbReference>
<dbReference type="PANTHER" id="PTHR22642">
    <property type="entry name" value="IMIDAZOLONEPROPIONASE"/>
    <property type="match status" value="1"/>
</dbReference>
<dbReference type="GeneID" id="56081263"/>
<dbReference type="GO" id="GO:0016810">
    <property type="term" value="F:hydrolase activity, acting on carbon-nitrogen (but not peptide) bonds"/>
    <property type="evidence" value="ECO:0007669"/>
    <property type="project" value="InterPro"/>
</dbReference>
<name>A0A7D5PD29_9EURY</name>
<feature type="domain" description="Amidohydrolase 3" evidence="2">
    <location>
        <begin position="53"/>
        <end position="521"/>
    </location>
</feature>
<reference evidence="3 4" key="1">
    <citation type="submission" date="2020-07" db="EMBL/GenBank/DDBJ databases">
        <title>Halosimplex litoreum sp. nov. and Halosimplex rubrum sp. nov., isolated from different salt environments.</title>
        <authorList>
            <person name="Cui H."/>
        </authorList>
    </citation>
    <scope>NUCLEOTIDE SEQUENCE [LARGE SCALE GENOMIC DNA]</scope>
    <source>
        <strain evidence="3 4">R2</strain>
    </source>
</reference>
<dbReference type="InterPro" id="IPR013108">
    <property type="entry name" value="Amidohydro_3"/>
</dbReference>
<gene>
    <name evidence="3" type="ORF">HZS54_01700</name>
</gene>
<dbReference type="CDD" id="cd01300">
    <property type="entry name" value="YtcJ_like"/>
    <property type="match status" value="1"/>
</dbReference>
<feature type="compositionally biased region" description="Acidic residues" evidence="1">
    <location>
        <begin position="300"/>
        <end position="311"/>
    </location>
</feature>
<organism evidence="3 4">
    <name type="scientific">Halosimplex pelagicum</name>
    <dbReference type="NCBI Taxonomy" id="869886"/>
    <lineage>
        <taxon>Archaea</taxon>
        <taxon>Methanobacteriati</taxon>
        <taxon>Methanobacteriota</taxon>
        <taxon>Stenosarchaea group</taxon>
        <taxon>Halobacteria</taxon>
        <taxon>Halobacteriales</taxon>
        <taxon>Haloarculaceae</taxon>
        <taxon>Halosimplex</taxon>
    </lineage>
</organism>
<dbReference type="OrthoDB" id="8791at2157"/>
<keyword evidence="3" id="KW-0378">Hydrolase</keyword>
<evidence type="ECO:0000313" key="4">
    <source>
        <dbReference type="Proteomes" id="UP000509346"/>
    </source>
</evidence>
<proteinExistence type="predicted"/>
<accession>A0A7D5PD29</accession>
<dbReference type="EMBL" id="CP058909">
    <property type="protein sequence ID" value="QLH80420.1"/>
    <property type="molecule type" value="Genomic_DNA"/>
</dbReference>
<dbReference type="SUPFAM" id="SSF51556">
    <property type="entry name" value="Metallo-dependent hydrolases"/>
    <property type="match status" value="1"/>
</dbReference>
<dbReference type="Gene3D" id="3.20.20.140">
    <property type="entry name" value="Metal-dependent hydrolases"/>
    <property type="match status" value="1"/>
</dbReference>
<evidence type="ECO:0000259" key="2">
    <source>
        <dbReference type="Pfam" id="PF07969"/>
    </source>
</evidence>